<dbReference type="Pfam" id="PF04892">
    <property type="entry name" value="VanZ"/>
    <property type="match status" value="1"/>
</dbReference>
<comment type="caution">
    <text evidence="3">The sequence shown here is derived from an EMBL/GenBank/DDBJ whole genome shotgun (WGS) entry which is preliminary data.</text>
</comment>
<dbReference type="NCBIfam" id="NF037970">
    <property type="entry name" value="vanZ_1"/>
    <property type="match status" value="1"/>
</dbReference>
<dbReference type="InterPro" id="IPR006976">
    <property type="entry name" value="VanZ-like"/>
</dbReference>
<gene>
    <name evidence="3" type="ORF">C7444_103130</name>
</gene>
<dbReference type="AlphaFoldDB" id="A0A318HBE4"/>
<keyword evidence="1" id="KW-0812">Transmembrane</keyword>
<dbReference type="RefSeq" id="WP_170130627.1">
    <property type="nucleotide sequence ID" value="NZ_QJJS01000003.1"/>
</dbReference>
<feature type="transmembrane region" description="Helical" evidence="1">
    <location>
        <begin position="112"/>
        <end position="132"/>
    </location>
</feature>
<evidence type="ECO:0000313" key="3">
    <source>
        <dbReference type="EMBL" id="PXW98039.1"/>
    </source>
</evidence>
<reference evidence="3 4" key="1">
    <citation type="submission" date="2018-05" db="EMBL/GenBank/DDBJ databases">
        <title>Genomic Encyclopedia of Type Strains, Phase IV (KMG-IV): sequencing the most valuable type-strain genomes for metagenomic binning, comparative biology and taxonomic classification.</title>
        <authorList>
            <person name="Goeker M."/>
        </authorList>
    </citation>
    <scope>NUCLEOTIDE SEQUENCE [LARGE SCALE GENOMIC DNA]</scope>
    <source>
        <strain evidence="3 4">DSM 566</strain>
    </source>
</reference>
<evidence type="ECO:0000313" key="4">
    <source>
        <dbReference type="Proteomes" id="UP000247811"/>
    </source>
</evidence>
<feature type="domain" description="VanZ-like" evidence="2">
    <location>
        <begin position="54"/>
        <end position="126"/>
    </location>
</feature>
<evidence type="ECO:0000256" key="1">
    <source>
        <dbReference type="SAM" id="Phobius"/>
    </source>
</evidence>
<name>A0A318HBE4_9BURK</name>
<keyword evidence="4" id="KW-1185">Reference proteome</keyword>
<proteinExistence type="predicted"/>
<keyword evidence="1" id="KW-1133">Transmembrane helix</keyword>
<feature type="transmembrane region" description="Helical" evidence="1">
    <location>
        <begin position="56"/>
        <end position="73"/>
    </location>
</feature>
<dbReference type="PANTHER" id="PTHR28008">
    <property type="entry name" value="DOMAIN PROTEIN, PUTATIVE (AFU_ORTHOLOGUE AFUA_3G10980)-RELATED"/>
    <property type="match status" value="1"/>
</dbReference>
<dbReference type="EMBL" id="QJJS01000003">
    <property type="protein sequence ID" value="PXW98039.1"/>
    <property type="molecule type" value="Genomic_DNA"/>
</dbReference>
<keyword evidence="1" id="KW-0472">Membrane</keyword>
<feature type="transmembrane region" description="Helical" evidence="1">
    <location>
        <begin position="80"/>
        <end position="100"/>
    </location>
</feature>
<dbReference type="PANTHER" id="PTHR28008:SF1">
    <property type="entry name" value="DOMAIN PROTEIN, PUTATIVE (AFU_ORTHOLOGUE AFUA_3G10980)-RELATED"/>
    <property type="match status" value="1"/>
</dbReference>
<evidence type="ECO:0000259" key="2">
    <source>
        <dbReference type="Pfam" id="PF04892"/>
    </source>
</evidence>
<organism evidence="3 4">
    <name type="scientific">Sphaerotilus hippei</name>
    <dbReference type="NCBI Taxonomy" id="744406"/>
    <lineage>
        <taxon>Bacteria</taxon>
        <taxon>Pseudomonadati</taxon>
        <taxon>Pseudomonadota</taxon>
        <taxon>Betaproteobacteria</taxon>
        <taxon>Burkholderiales</taxon>
        <taxon>Sphaerotilaceae</taxon>
        <taxon>Sphaerotilus</taxon>
    </lineage>
</organism>
<dbReference type="Proteomes" id="UP000247811">
    <property type="component" value="Unassembled WGS sequence"/>
</dbReference>
<sequence>MTPRTPSPWRPARLFAGDDHARRVWRVLLLLLLVVITWLALAPHPPQEANLGWDKLNHMAAFTALAFAGALARTLCKRHLATLSATLMLFGAWIEIAQSFVPGRSADGQDLVADAVGIVLGLLILWGVNRAIRALGRPSGPRPIA</sequence>
<protein>
    <submittedName>
        <fullName evidence="3">VanZ family protein</fullName>
    </submittedName>
</protein>
<accession>A0A318HBE4</accession>
<feature type="transmembrane region" description="Helical" evidence="1">
    <location>
        <begin position="24"/>
        <end position="44"/>
    </location>
</feature>